<evidence type="ECO:0000313" key="2">
    <source>
        <dbReference type="Proteomes" id="UP000253628"/>
    </source>
</evidence>
<comment type="caution">
    <text evidence="1">The sequence shown here is derived from an EMBL/GenBank/DDBJ whole genome shotgun (WGS) entry which is preliminary data.</text>
</comment>
<dbReference type="EMBL" id="QNRQ01000003">
    <property type="protein sequence ID" value="RBP40853.1"/>
    <property type="molecule type" value="Genomic_DNA"/>
</dbReference>
<organism evidence="1 2">
    <name type="scientific">Eoetvoesiella caeni</name>
    <dbReference type="NCBI Taxonomy" id="645616"/>
    <lineage>
        <taxon>Bacteria</taxon>
        <taxon>Pseudomonadati</taxon>
        <taxon>Pseudomonadota</taxon>
        <taxon>Betaproteobacteria</taxon>
        <taxon>Burkholderiales</taxon>
        <taxon>Alcaligenaceae</taxon>
        <taxon>Eoetvoesiella</taxon>
    </lineage>
</organism>
<dbReference type="AlphaFoldDB" id="A0A366HFU5"/>
<protein>
    <submittedName>
        <fullName evidence="1">Uncharacterized protein</fullName>
    </submittedName>
</protein>
<reference evidence="1 2" key="1">
    <citation type="submission" date="2018-06" db="EMBL/GenBank/DDBJ databases">
        <title>Genomic Encyclopedia of Type Strains, Phase IV (KMG-IV): sequencing the most valuable type-strain genomes for metagenomic binning, comparative biology and taxonomic classification.</title>
        <authorList>
            <person name="Goeker M."/>
        </authorList>
    </citation>
    <scope>NUCLEOTIDE SEQUENCE [LARGE SCALE GENOMIC DNA]</scope>
    <source>
        <strain evidence="1 2">DSM 25520</strain>
    </source>
</reference>
<dbReference type="Proteomes" id="UP000253628">
    <property type="component" value="Unassembled WGS sequence"/>
</dbReference>
<name>A0A366HFU5_9BURK</name>
<dbReference type="RefSeq" id="WP_147251591.1">
    <property type="nucleotide sequence ID" value="NZ_JACCEU010000004.1"/>
</dbReference>
<sequence length="84" mass="9374">MNVAFYRKLRKSQFSPFYSDHKTAAAQGIGQRALNAIISMCDGRIALSMTGDSRINFLAADKTGKAMRNRIIIDVVYRPYAAQT</sequence>
<gene>
    <name evidence="1" type="ORF">DFR37_103194</name>
</gene>
<keyword evidence="2" id="KW-1185">Reference proteome</keyword>
<proteinExistence type="predicted"/>
<accession>A0A366HFU5</accession>
<evidence type="ECO:0000313" key="1">
    <source>
        <dbReference type="EMBL" id="RBP40853.1"/>
    </source>
</evidence>